<dbReference type="GO" id="GO:0016887">
    <property type="term" value="F:ATP hydrolysis activity"/>
    <property type="evidence" value="ECO:0007669"/>
    <property type="project" value="InterPro"/>
</dbReference>
<proteinExistence type="inferred from homology"/>
<gene>
    <name evidence="6" type="ORF">FC60_GL001470</name>
</gene>
<dbReference type="InterPro" id="IPR003439">
    <property type="entry name" value="ABC_transporter-like_ATP-bd"/>
</dbReference>
<keyword evidence="4" id="KW-0067">ATP-binding</keyword>
<dbReference type="CDD" id="cd03230">
    <property type="entry name" value="ABC_DR_subfamily_A"/>
    <property type="match status" value="1"/>
</dbReference>
<dbReference type="InterPro" id="IPR050763">
    <property type="entry name" value="ABC_transporter_ATP-binding"/>
</dbReference>
<dbReference type="PANTHER" id="PTHR42711:SF5">
    <property type="entry name" value="ABC TRANSPORTER ATP-BINDING PROTEIN NATA"/>
    <property type="match status" value="1"/>
</dbReference>
<dbReference type="RefSeq" id="WP_056936938.1">
    <property type="nucleotide sequence ID" value="NZ_AZFN01000005.1"/>
</dbReference>
<dbReference type="PANTHER" id="PTHR42711">
    <property type="entry name" value="ABC TRANSPORTER ATP-BINDING PROTEIN"/>
    <property type="match status" value="1"/>
</dbReference>
<evidence type="ECO:0000256" key="1">
    <source>
        <dbReference type="ARBA" id="ARBA00005417"/>
    </source>
</evidence>
<keyword evidence="3" id="KW-0547">Nucleotide-binding</keyword>
<dbReference type="InterPro" id="IPR027417">
    <property type="entry name" value="P-loop_NTPase"/>
</dbReference>
<name>A0A0R1VJS0_9LACO</name>
<evidence type="ECO:0000256" key="2">
    <source>
        <dbReference type="ARBA" id="ARBA00022448"/>
    </source>
</evidence>
<dbReference type="Proteomes" id="UP000051739">
    <property type="component" value="Unassembled WGS sequence"/>
</dbReference>
<reference evidence="6 7" key="1">
    <citation type="journal article" date="2015" name="Genome Announc.">
        <title>Expanding the biotechnology potential of lactobacilli through comparative genomics of 213 strains and associated genera.</title>
        <authorList>
            <person name="Sun Z."/>
            <person name="Harris H.M."/>
            <person name="McCann A."/>
            <person name="Guo C."/>
            <person name="Argimon S."/>
            <person name="Zhang W."/>
            <person name="Yang X."/>
            <person name="Jeffery I.B."/>
            <person name="Cooney J.C."/>
            <person name="Kagawa T.F."/>
            <person name="Liu W."/>
            <person name="Song Y."/>
            <person name="Salvetti E."/>
            <person name="Wrobel A."/>
            <person name="Rasinkangas P."/>
            <person name="Parkhill J."/>
            <person name="Rea M.C."/>
            <person name="O'Sullivan O."/>
            <person name="Ritari J."/>
            <person name="Douillard F.P."/>
            <person name="Paul Ross R."/>
            <person name="Yang R."/>
            <person name="Briner A.E."/>
            <person name="Felis G.E."/>
            <person name="de Vos W.M."/>
            <person name="Barrangou R."/>
            <person name="Klaenhammer T.R."/>
            <person name="Caufield P.W."/>
            <person name="Cui Y."/>
            <person name="Zhang H."/>
            <person name="O'Toole P.W."/>
        </authorList>
    </citation>
    <scope>NUCLEOTIDE SEQUENCE [LARGE SCALE GENOMIC DNA]</scope>
    <source>
        <strain evidence="6 7">DSM 16045</strain>
    </source>
</reference>
<evidence type="ECO:0000313" key="6">
    <source>
        <dbReference type="EMBL" id="KRM03174.1"/>
    </source>
</evidence>
<evidence type="ECO:0000313" key="7">
    <source>
        <dbReference type="Proteomes" id="UP000051739"/>
    </source>
</evidence>
<dbReference type="PROSITE" id="PS50893">
    <property type="entry name" value="ABC_TRANSPORTER_2"/>
    <property type="match status" value="1"/>
</dbReference>
<dbReference type="InterPro" id="IPR003593">
    <property type="entry name" value="AAA+_ATPase"/>
</dbReference>
<dbReference type="SUPFAM" id="SSF52540">
    <property type="entry name" value="P-loop containing nucleoside triphosphate hydrolases"/>
    <property type="match status" value="1"/>
</dbReference>
<protein>
    <submittedName>
        <fullName evidence="6">Polyketide transporter ATPase component</fullName>
    </submittedName>
</protein>
<comment type="similarity">
    <text evidence="1">Belongs to the ABC transporter superfamily.</text>
</comment>
<dbReference type="Gene3D" id="3.40.50.300">
    <property type="entry name" value="P-loop containing nucleotide triphosphate hydrolases"/>
    <property type="match status" value="1"/>
</dbReference>
<dbReference type="GO" id="GO:0005524">
    <property type="term" value="F:ATP binding"/>
    <property type="evidence" value="ECO:0007669"/>
    <property type="project" value="UniProtKB-KW"/>
</dbReference>
<accession>A0A0R1VJS0</accession>
<comment type="caution">
    <text evidence="6">The sequence shown here is derived from an EMBL/GenBank/DDBJ whole genome shotgun (WGS) entry which is preliminary data.</text>
</comment>
<dbReference type="InterPro" id="IPR017871">
    <property type="entry name" value="ABC_transporter-like_CS"/>
</dbReference>
<organism evidence="6 7">
    <name type="scientific">Limosilactobacillus gastricus DSM 16045</name>
    <dbReference type="NCBI Taxonomy" id="1423749"/>
    <lineage>
        <taxon>Bacteria</taxon>
        <taxon>Bacillati</taxon>
        <taxon>Bacillota</taxon>
        <taxon>Bacilli</taxon>
        <taxon>Lactobacillales</taxon>
        <taxon>Lactobacillaceae</taxon>
        <taxon>Limosilactobacillus</taxon>
    </lineage>
</organism>
<dbReference type="EMBL" id="AZFN01000005">
    <property type="protein sequence ID" value="KRM03174.1"/>
    <property type="molecule type" value="Genomic_DNA"/>
</dbReference>
<sequence>MVKNMIVIDNLTKDYGSGRGVFNMDLQIKQGEVFGLVGVNGAGKTTTFRMLMGFIKANNGNAQIDGFDVWKNASTIKNYVGYVPGEIAFPDTRSGQTFLKLQLDLLHQKAHENQKVNDLIQKLKIDTTADIKRMSKGMKQKVALVCAFMTDAKILLLDEPTTGLDPVMRDVFINLVKDAKSQQKTILMSSHMFNELEPTCDRIAFLKRGKIFDLLDQKKMDNLRLHQEFKIELEDEKSYQRLLKSNFKVSGYDNNKKIVKLTIHEKEDRNLIQELGMVNVKEVSIKRMGLDDYFAEELVTA</sequence>
<keyword evidence="7" id="KW-1185">Reference proteome</keyword>
<dbReference type="PROSITE" id="PS00211">
    <property type="entry name" value="ABC_TRANSPORTER_1"/>
    <property type="match status" value="1"/>
</dbReference>
<dbReference type="SMART" id="SM00382">
    <property type="entry name" value="AAA"/>
    <property type="match status" value="1"/>
</dbReference>
<keyword evidence="2" id="KW-0813">Transport</keyword>
<dbReference type="PATRIC" id="fig|1423749.3.peg.1514"/>
<evidence type="ECO:0000256" key="3">
    <source>
        <dbReference type="ARBA" id="ARBA00022741"/>
    </source>
</evidence>
<evidence type="ECO:0000256" key="4">
    <source>
        <dbReference type="ARBA" id="ARBA00022840"/>
    </source>
</evidence>
<feature type="domain" description="ABC transporter" evidence="5">
    <location>
        <begin position="6"/>
        <end position="233"/>
    </location>
</feature>
<dbReference type="Pfam" id="PF00005">
    <property type="entry name" value="ABC_tran"/>
    <property type="match status" value="1"/>
</dbReference>
<dbReference type="AlphaFoldDB" id="A0A0R1VJS0"/>
<evidence type="ECO:0000259" key="5">
    <source>
        <dbReference type="PROSITE" id="PS50893"/>
    </source>
</evidence>